<sequence>MNFVRDSMKDKRSFLKDDNNYWKARDLNMPKIIIFLILVTTMANSQEIELALQKLDEDTVTLTISSSDNLERNDMDDRNLCLRPIGGVDFYIVDEKLNMYLSYTHLNSRCISPSEQKVKGDDPFSKNYNFKRLFNSFAFYNDGKYIKPPKGRYTVKSKSCIYGKNRKVTDCIYSNGIGLIVSENGAYKLQVEQKN</sequence>
<protein>
    <submittedName>
        <fullName evidence="1">Uncharacterized protein</fullName>
    </submittedName>
</protein>
<comment type="caution">
    <text evidence="1">The sequence shown here is derived from an EMBL/GenBank/DDBJ whole genome shotgun (WGS) entry which is preliminary data.</text>
</comment>
<gene>
    <name evidence="1" type="ORF">AOG27_19050</name>
</gene>
<accession>A0A0P7E4W3</accession>
<proteinExistence type="predicted"/>
<dbReference type="AlphaFoldDB" id="A0A0P7E4W3"/>
<evidence type="ECO:0000313" key="2">
    <source>
        <dbReference type="Proteomes" id="UP000050378"/>
    </source>
</evidence>
<dbReference type="PATRIC" id="fig|570156.3.peg.1735"/>
<name>A0A0P7E4W3_9GAMM</name>
<evidence type="ECO:0000313" key="1">
    <source>
        <dbReference type="EMBL" id="KPM80795.1"/>
    </source>
</evidence>
<reference evidence="1 2" key="1">
    <citation type="submission" date="2015-09" db="EMBL/GenBank/DDBJ databases">
        <title>Draft Genome Sequence of Pseudoalteromonas lipolytica UCD-48B.</title>
        <authorList>
            <person name="Krusor M."/>
            <person name="Coil D.A."/>
            <person name="Lang J.M."/>
            <person name="Eisen J.A."/>
            <person name="Alexiev A."/>
        </authorList>
    </citation>
    <scope>NUCLEOTIDE SEQUENCE [LARGE SCALE GENOMIC DNA]</scope>
    <source>
        <strain evidence="1 2">UCD-48B</strain>
    </source>
</reference>
<organism evidence="1 2">
    <name type="scientific">Pseudoalteromonas lipolytica</name>
    <dbReference type="NCBI Taxonomy" id="570156"/>
    <lineage>
        <taxon>Bacteria</taxon>
        <taxon>Pseudomonadati</taxon>
        <taxon>Pseudomonadota</taxon>
        <taxon>Gammaproteobacteria</taxon>
        <taxon>Alteromonadales</taxon>
        <taxon>Pseudoalteromonadaceae</taxon>
        <taxon>Pseudoalteromonas</taxon>
    </lineage>
</organism>
<dbReference type="Proteomes" id="UP000050378">
    <property type="component" value="Unassembled WGS sequence"/>
</dbReference>
<dbReference type="EMBL" id="LJTC01000015">
    <property type="protein sequence ID" value="KPM80795.1"/>
    <property type="molecule type" value="Genomic_DNA"/>
</dbReference>